<gene>
    <name evidence="1" type="ORF">K4L44_00665</name>
</gene>
<evidence type="ECO:0000313" key="2">
    <source>
        <dbReference type="Proteomes" id="UP000826212"/>
    </source>
</evidence>
<organism evidence="1 2">
    <name type="scientific">Halosquirtibacter laminarini</name>
    <dbReference type="NCBI Taxonomy" id="3374600"/>
    <lineage>
        <taxon>Bacteria</taxon>
        <taxon>Pseudomonadati</taxon>
        <taxon>Bacteroidota</taxon>
        <taxon>Bacteroidia</taxon>
        <taxon>Marinilabiliales</taxon>
        <taxon>Prolixibacteraceae</taxon>
        <taxon>Halosquirtibacter</taxon>
    </lineage>
</organism>
<proteinExistence type="predicted"/>
<protein>
    <submittedName>
        <fullName evidence="1">Efflux RND transporter periplasmic adaptor subunit</fullName>
    </submittedName>
</protein>
<name>A0AC61NFN7_9BACT</name>
<dbReference type="Proteomes" id="UP000826212">
    <property type="component" value="Chromosome"/>
</dbReference>
<reference evidence="1" key="1">
    <citation type="submission" date="2021-08" db="EMBL/GenBank/DDBJ databases">
        <title>Novel anaerobic bacterium isolated from sea squirt in East Sea, Republic of Korea.</title>
        <authorList>
            <person name="Nguyen T.H."/>
            <person name="Li Z."/>
            <person name="Lee Y.-J."/>
            <person name="Ko J."/>
            <person name="Kim S.-G."/>
        </authorList>
    </citation>
    <scope>NUCLEOTIDE SEQUENCE</scope>
    <source>
        <strain evidence="1">KCTC 25031</strain>
    </source>
</reference>
<accession>A0AC61NFN7</accession>
<keyword evidence="2" id="KW-1185">Reference proteome</keyword>
<evidence type="ECO:0000313" key="1">
    <source>
        <dbReference type="EMBL" id="QZE14418.1"/>
    </source>
</evidence>
<sequence length="371" mass="41522">MRRVQLFGLVISILFISITSCSKKQKKSTTPPSIYVTSVKQQSIPDQLEFVGQTYGYKDIEIRARVDGFLEGIYFKEGSKVKKGQLLYRVEPRQLKAKLNQAQSQLAVAKANLINARNFYDRVAPLAEIDALSQKDLDQATANKDAAIAQVKVAQASVHYAKIELEYTQISAPISGIIGKTAAKVGDYVGRSPNPIVLNEISEIDSILVDFYLPETRYLQLIEKAKKRDNKYINTTKFQMILADGSTYPLMGRLNFIDRNVDPKTGSIRIQVVFPNTDLVLRPGQYAKIRAILGEITSALMIPQKAVFEIQGGFSVFIVKEDNTLQFKKVSVGEKFGDLWHITKGLDKNDRVVSEGLLMVKNGMKITPLKR</sequence>
<dbReference type="EMBL" id="CP081303">
    <property type="protein sequence ID" value="QZE14418.1"/>
    <property type="molecule type" value="Genomic_DNA"/>
</dbReference>